<accession>A0A0N4VIP8</accession>
<keyword evidence="2 10" id="KW-0812">Transmembrane</keyword>
<organism evidence="14">
    <name type="scientific">Enterobius vermicularis</name>
    <name type="common">Human pinworm</name>
    <dbReference type="NCBI Taxonomy" id="51028"/>
    <lineage>
        <taxon>Eukaryota</taxon>
        <taxon>Metazoa</taxon>
        <taxon>Ecdysozoa</taxon>
        <taxon>Nematoda</taxon>
        <taxon>Chromadorea</taxon>
        <taxon>Rhabditida</taxon>
        <taxon>Spirurina</taxon>
        <taxon>Oxyuridomorpha</taxon>
        <taxon>Oxyuroidea</taxon>
        <taxon>Oxyuridae</taxon>
        <taxon>Enterobius</taxon>
    </lineage>
</organism>
<keyword evidence="4 8" id="KW-0863">Zinc-finger</keyword>
<evidence type="ECO:0000259" key="11">
    <source>
        <dbReference type="PROSITE" id="PS50089"/>
    </source>
</evidence>
<comment type="subcellular location">
    <subcellularLocation>
        <location evidence="1">Membrane</location>
    </subcellularLocation>
</comment>
<dbReference type="OrthoDB" id="5357315at2759"/>
<keyword evidence="6 10" id="KW-1133">Transmembrane helix</keyword>
<dbReference type="SMART" id="SM00184">
    <property type="entry name" value="RING"/>
    <property type="match status" value="1"/>
</dbReference>
<dbReference type="SUPFAM" id="SSF57850">
    <property type="entry name" value="RING/U-box"/>
    <property type="match status" value="1"/>
</dbReference>
<dbReference type="Gene3D" id="3.30.40.10">
    <property type="entry name" value="Zinc/RING finger domain, C3HC4 (zinc finger)"/>
    <property type="match status" value="1"/>
</dbReference>
<evidence type="ECO:0000313" key="13">
    <source>
        <dbReference type="Proteomes" id="UP000274131"/>
    </source>
</evidence>
<evidence type="ECO:0000256" key="1">
    <source>
        <dbReference type="ARBA" id="ARBA00004370"/>
    </source>
</evidence>
<evidence type="ECO:0000256" key="8">
    <source>
        <dbReference type="PROSITE-ProRule" id="PRU00175"/>
    </source>
</evidence>
<feature type="compositionally biased region" description="Low complexity" evidence="9">
    <location>
        <begin position="287"/>
        <end position="296"/>
    </location>
</feature>
<dbReference type="AlphaFoldDB" id="A0A0N4VIP8"/>
<dbReference type="PANTHER" id="PTHR46539:SF23">
    <property type="entry name" value="RING-TYPE DOMAIN-CONTAINING PROTEIN"/>
    <property type="match status" value="1"/>
</dbReference>
<dbReference type="InterPro" id="IPR013083">
    <property type="entry name" value="Znf_RING/FYVE/PHD"/>
</dbReference>
<protein>
    <submittedName>
        <fullName evidence="14">RING-type domain-containing protein</fullName>
    </submittedName>
</protein>
<keyword evidence="3" id="KW-0479">Metal-binding</keyword>
<evidence type="ECO:0000256" key="9">
    <source>
        <dbReference type="SAM" id="MobiDB-lite"/>
    </source>
</evidence>
<feature type="transmembrane region" description="Helical" evidence="10">
    <location>
        <begin position="160"/>
        <end position="183"/>
    </location>
</feature>
<proteinExistence type="predicted"/>
<feature type="domain" description="RING-type" evidence="11">
    <location>
        <begin position="226"/>
        <end position="267"/>
    </location>
</feature>
<sequence length="462" mass="52266">MQFQDQVLQCAGTIYNKFSLEPQLRKTNFSYGRFTFIPIERVVGGNVCEKTDKVPYILIPLPTSAPHFQQIITQCTNCTSCKSGLKEVLNYLLNFAEHSKIWLIVMVRGTHEADMLPKMDFTSRLRVVFVSDEVQVAVTDCQVVDEADTDTFRSFSKTSVLFVSVSFIILMVVSLAWLIIYYVQRFRYANAKDRLQRRLFNAAKRALSKIPTRSVRVGDKELDADCPVCIDPYQTGDIIRSLPCKHVFHKTCVDLWLLEHRTCPMCKSDILKAMGYRVSRSRKKHSTSSGSSGRARPANVERLTVDVHVAPTEQTPQARSDNQEGFNYIPSASPPFLQFSLVYVEDDRQMQQIPSVNKRRSTDQLADLVSVTTKQSPASGQLIDIVHPRSRSLSHVLYFEKDARSVQLRSQTYTAGLNQQSGCIEPSVASSSIQQFSETSSSEDRSLKLEKQSKYSPDNITV</sequence>
<evidence type="ECO:0000256" key="10">
    <source>
        <dbReference type="SAM" id="Phobius"/>
    </source>
</evidence>
<evidence type="ECO:0000256" key="6">
    <source>
        <dbReference type="ARBA" id="ARBA00022989"/>
    </source>
</evidence>
<dbReference type="InterPro" id="IPR001841">
    <property type="entry name" value="Znf_RING"/>
</dbReference>
<evidence type="ECO:0000256" key="2">
    <source>
        <dbReference type="ARBA" id="ARBA00022692"/>
    </source>
</evidence>
<gene>
    <name evidence="12" type="ORF">EVEC_LOCUS10044</name>
</gene>
<name>A0A0N4VIP8_ENTVE</name>
<evidence type="ECO:0000313" key="12">
    <source>
        <dbReference type="EMBL" id="VDD95293.1"/>
    </source>
</evidence>
<dbReference type="Proteomes" id="UP000274131">
    <property type="component" value="Unassembled WGS sequence"/>
</dbReference>
<evidence type="ECO:0000256" key="4">
    <source>
        <dbReference type="ARBA" id="ARBA00022771"/>
    </source>
</evidence>
<feature type="region of interest" description="Disordered" evidence="9">
    <location>
        <begin position="434"/>
        <end position="462"/>
    </location>
</feature>
<reference evidence="14" key="1">
    <citation type="submission" date="2017-02" db="UniProtKB">
        <authorList>
            <consortium name="WormBaseParasite"/>
        </authorList>
    </citation>
    <scope>IDENTIFICATION</scope>
</reference>
<evidence type="ECO:0000256" key="7">
    <source>
        <dbReference type="ARBA" id="ARBA00023136"/>
    </source>
</evidence>
<dbReference type="WBParaSite" id="EVEC_0001070101-mRNA-1">
    <property type="protein sequence ID" value="EVEC_0001070101-mRNA-1"/>
    <property type="gene ID" value="EVEC_0001070101"/>
</dbReference>
<dbReference type="Pfam" id="PF13639">
    <property type="entry name" value="zf-RING_2"/>
    <property type="match status" value="1"/>
</dbReference>
<evidence type="ECO:0000313" key="14">
    <source>
        <dbReference type="WBParaSite" id="EVEC_0001070101-mRNA-1"/>
    </source>
</evidence>
<keyword evidence="7 10" id="KW-0472">Membrane</keyword>
<dbReference type="EMBL" id="UXUI01010489">
    <property type="protein sequence ID" value="VDD95293.1"/>
    <property type="molecule type" value="Genomic_DNA"/>
</dbReference>
<dbReference type="PANTHER" id="PTHR46539">
    <property type="entry name" value="E3 UBIQUITIN-PROTEIN LIGASE ATL42"/>
    <property type="match status" value="1"/>
</dbReference>
<evidence type="ECO:0000256" key="3">
    <source>
        <dbReference type="ARBA" id="ARBA00022723"/>
    </source>
</evidence>
<dbReference type="GO" id="GO:0008270">
    <property type="term" value="F:zinc ion binding"/>
    <property type="evidence" value="ECO:0007669"/>
    <property type="project" value="UniProtKB-KW"/>
</dbReference>
<feature type="compositionally biased region" description="Basic and acidic residues" evidence="9">
    <location>
        <begin position="442"/>
        <end position="453"/>
    </location>
</feature>
<reference evidence="12 13" key="2">
    <citation type="submission" date="2018-10" db="EMBL/GenBank/DDBJ databases">
        <authorList>
            <consortium name="Pathogen Informatics"/>
        </authorList>
    </citation>
    <scope>NUCLEOTIDE SEQUENCE [LARGE SCALE GENOMIC DNA]</scope>
</reference>
<dbReference type="PROSITE" id="PS50089">
    <property type="entry name" value="ZF_RING_2"/>
    <property type="match status" value="1"/>
</dbReference>
<feature type="region of interest" description="Disordered" evidence="9">
    <location>
        <begin position="281"/>
        <end position="301"/>
    </location>
</feature>
<evidence type="ECO:0000256" key="5">
    <source>
        <dbReference type="ARBA" id="ARBA00022833"/>
    </source>
</evidence>
<dbReference type="FunFam" id="3.30.40.10:FF:000009">
    <property type="entry name" value="E3 ubiquitin-protein ligase RNF130"/>
    <property type="match status" value="1"/>
</dbReference>
<dbReference type="GO" id="GO:0016020">
    <property type="term" value="C:membrane"/>
    <property type="evidence" value="ECO:0007669"/>
    <property type="project" value="UniProtKB-SubCell"/>
</dbReference>
<keyword evidence="13" id="KW-1185">Reference proteome</keyword>
<keyword evidence="5" id="KW-0862">Zinc</keyword>
<dbReference type="STRING" id="51028.A0A0N4VIP8"/>